<sequence>MIRTFTYSVLIGILLLNGMGATLVQMDFLINRDRIAALFCINQDKPELACEGSCELSKRLEKTKENETENNRMTLEEIHLVFIAPLHQEKVEQVSGMPLFDSKIGFPHEMIDHFSAAGVFHPPKYNFSL</sequence>
<reference evidence="1 2" key="1">
    <citation type="submission" date="2020-03" db="EMBL/GenBank/DDBJ databases">
        <title>Cyclobacterium plantarum sp. nov., a marine bacterium isolated from a coastal-marine wetland.</title>
        <authorList>
            <person name="Sanchez-Porro C."/>
            <person name="Ventosa A."/>
            <person name="Amoozegar M."/>
        </authorList>
    </citation>
    <scope>NUCLEOTIDE SEQUENCE [LARGE SCALE GENOMIC DNA]</scope>
    <source>
        <strain evidence="1 2">GBPx2</strain>
    </source>
</reference>
<evidence type="ECO:0000313" key="2">
    <source>
        <dbReference type="Proteomes" id="UP000649799"/>
    </source>
</evidence>
<evidence type="ECO:0000313" key="1">
    <source>
        <dbReference type="EMBL" id="NHE58913.1"/>
    </source>
</evidence>
<organism evidence="1 2">
    <name type="scientific">Cyclobacterium plantarum</name>
    <dbReference type="NCBI Taxonomy" id="2716263"/>
    <lineage>
        <taxon>Bacteria</taxon>
        <taxon>Pseudomonadati</taxon>
        <taxon>Bacteroidota</taxon>
        <taxon>Cytophagia</taxon>
        <taxon>Cytophagales</taxon>
        <taxon>Cyclobacteriaceae</taxon>
        <taxon>Cyclobacterium</taxon>
    </lineage>
</organism>
<keyword evidence="2" id="KW-1185">Reference proteome</keyword>
<dbReference type="Proteomes" id="UP000649799">
    <property type="component" value="Unassembled WGS sequence"/>
</dbReference>
<protein>
    <submittedName>
        <fullName evidence="1">Uncharacterized protein</fullName>
    </submittedName>
</protein>
<accession>A0ABX0HDD3</accession>
<gene>
    <name evidence="1" type="ORF">G9Q97_19045</name>
</gene>
<dbReference type="RefSeq" id="WP_166149767.1">
    <property type="nucleotide sequence ID" value="NZ_JAANYN010000009.1"/>
</dbReference>
<proteinExistence type="predicted"/>
<dbReference type="EMBL" id="JAANYN010000009">
    <property type="protein sequence ID" value="NHE58913.1"/>
    <property type="molecule type" value="Genomic_DNA"/>
</dbReference>
<name>A0ABX0HDD3_9BACT</name>
<comment type="caution">
    <text evidence="1">The sequence shown here is derived from an EMBL/GenBank/DDBJ whole genome shotgun (WGS) entry which is preliminary data.</text>
</comment>